<comment type="caution">
    <text evidence="4">The sequence shown here is derived from an EMBL/GenBank/DDBJ whole genome shotgun (WGS) entry which is preliminary data.</text>
</comment>
<dbReference type="Pfam" id="PF20094">
    <property type="entry name" value="GWxTD_dom"/>
    <property type="match status" value="1"/>
</dbReference>
<feature type="domain" description="GWxTD" evidence="3">
    <location>
        <begin position="278"/>
        <end position="385"/>
    </location>
</feature>
<dbReference type="InterPro" id="IPR011990">
    <property type="entry name" value="TPR-like_helical_dom_sf"/>
</dbReference>
<dbReference type="EMBL" id="MFIV01000021">
    <property type="protein sequence ID" value="OGF99488.1"/>
    <property type="molecule type" value="Genomic_DNA"/>
</dbReference>
<proteinExistence type="predicted"/>
<feature type="signal peptide" evidence="2">
    <location>
        <begin position="1"/>
        <end position="22"/>
    </location>
</feature>
<accession>A0A1F5YH20</accession>
<keyword evidence="1" id="KW-0802">TPR repeat</keyword>
<dbReference type="NCBIfam" id="TIGR04514">
    <property type="entry name" value="GWxTD_dom"/>
    <property type="match status" value="1"/>
</dbReference>
<name>A0A1F5YH20_9BACT</name>
<keyword evidence="2" id="KW-0732">Signal</keyword>
<dbReference type="Proteomes" id="UP000176992">
    <property type="component" value="Unassembled WGS sequence"/>
</dbReference>
<feature type="repeat" description="TPR" evidence="1">
    <location>
        <begin position="158"/>
        <end position="191"/>
    </location>
</feature>
<evidence type="ECO:0000313" key="4">
    <source>
        <dbReference type="EMBL" id="OGF99488.1"/>
    </source>
</evidence>
<gene>
    <name evidence="4" type="ORF">A2Z86_12540</name>
</gene>
<organism evidence="4 5">
    <name type="scientific">Candidatus Glassbacteria bacterium GWA2_58_10</name>
    <dbReference type="NCBI Taxonomy" id="1817865"/>
    <lineage>
        <taxon>Bacteria</taxon>
        <taxon>Candidatus Glassiibacteriota</taxon>
    </lineage>
</organism>
<evidence type="ECO:0000259" key="3">
    <source>
        <dbReference type="Pfam" id="PF20094"/>
    </source>
</evidence>
<evidence type="ECO:0000256" key="2">
    <source>
        <dbReference type="SAM" id="SignalP"/>
    </source>
</evidence>
<dbReference type="PROSITE" id="PS50005">
    <property type="entry name" value="TPR"/>
    <property type="match status" value="1"/>
</dbReference>
<dbReference type="SUPFAM" id="SSF81901">
    <property type="entry name" value="HCP-like"/>
    <property type="match status" value="1"/>
</dbReference>
<dbReference type="AlphaFoldDB" id="A0A1F5YH20"/>
<protein>
    <recommendedName>
        <fullName evidence="3">GWxTD domain-containing protein</fullName>
    </recommendedName>
</protein>
<feature type="chain" id="PRO_5009522472" description="GWxTD domain-containing protein" evidence="2">
    <location>
        <begin position="23"/>
        <end position="776"/>
    </location>
</feature>
<sequence>MLRYFHNLVMALLLASSPTLYAQQAAATGVDPQIQAKLDQAKGMILGGNFGAASAVLNEVVTRSPGTGEAQFWLGVSIIGEQSRKNAMDQAAQYFLDAAKAGYHLPFGTWQKYPINAKTYLDANWMSAEKLVKDKDPANYEIAINLLENIVTVDHKAHDASEHLGELYRSTGQNRKALDLFQRLLETNPDQSESIYSMGLGFLDIYNKETADAILADLSSEGPEKMTALEKLLMARAFFVQDDNRIASVYYFQCLDDLNDIAAGEMYRDIIDTIHPDEKSEYQKSRTIEQKINFFRKFWKSRDPSPTTEYNERLVEHYRRLNYAKQHYTMRQTKGYDDRGVIYIKHGEPDQKATLVGNFGIRDNETWVYRRKPDDYIFNFVKKTSSYFIASSLMEAVVGTPFSNAFMQQPDPENPQQSVTLQATDLAYNMRELLRSRMEIDPIYARLYNEKADFNDPGALSQEIATNWGMEEARVLEAALTKGVQSETYVPEMGSQPLDYYYYTADFMAMNANSNVNIFYGLPVNELEFKRDIIGVRVNYEATFAVFDQDWKEVKRSYNRRSYQLSQEPDKENKGLLLVDKQAMNLPPGNYHYSVSVKDLGSEHLGIFKGDLDVTQYKPDDFNVSQIVLASNITPFDGGKPGKFTRGQYNVMPLPSRTFRQEMAVFVYYEIYNLTLSEEKKKKYNVDFTIQAEKLDRNIAAKIFAPLANVLSRAEDKGKITLTFDKEGNPDRLAQAEYISIDISDSPAGEYNLSVVVTDTATGKKITRQTKFYIVK</sequence>
<dbReference type="InterPro" id="IPR019734">
    <property type="entry name" value="TPR_rpt"/>
</dbReference>
<dbReference type="InterPro" id="IPR030959">
    <property type="entry name" value="GWxTD_dom"/>
</dbReference>
<evidence type="ECO:0000256" key="1">
    <source>
        <dbReference type="PROSITE-ProRule" id="PRU00339"/>
    </source>
</evidence>
<dbReference type="Gene3D" id="1.25.40.10">
    <property type="entry name" value="Tetratricopeptide repeat domain"/>
    <property type="match status" value="1"/>
</dbReference>
<reference evidence="4 5" key="1">
    <citation type="journal article" date="2016" name="Nat. Commun.">
        <title>Thousands of microbial genomes shed light on interconnected biogeochemical processes in an aquifer system.</title>
        <authorList>
            <person name="Anantharaman K."/>
            <person name="Brown C.T."/>
            <person name="Hug L.A."/>
            <person name="Sharon I."/>
            <person name="Castelle C.J."/>
            <person name="Probst A.J."/>
            <person name="Thomas B.C."/>
            <person name="Singh A."/>
            <person name="Wilkins M.J."/>
            <person name="Karaoz U."/>
            <person name="Brodie E.L."/>
            <person name="Williams K.H."/>
            <person name="Hubbard S.S."/>
            <person name="Banfield J.F."/>
        </authorList>
    </citation>
    <scope>NUCLEOTIDE SEQUENCE [LARGE SCALE GENOMIC DNA]</scope>
</reference>
<evidence type="ECO:0000313" key="5">
    <source>
        <dbReference type="Proteomes" id="UP000176992"/>
    </source>
</evidence>
<dbReference type="Pfam" id="PF13432">
    <property type="entry name" value="TPR_16"/>
    <property type="match status" value="1"/>
</dbReference>